<protein>
    <submittedName>
        <fullName evidence="2">Uncharacterized protein</fullName>
    </submittedName>
</protein>
<name>A0ABV0EP37_9ENTE</name>
<accession>A0ABV0EP37</accession>
<organism evidence="2 3">
    <name type="scientific">Candidatus Enterococcus ferrettii</name>
    <dbReference type="NCBI Taxonomy" id="2815324"/>
    <lineage>
        <taxon>Bacteria</taxon>
        <taxon>Bacillati</taxon>
        <taxon>Bacillota</taxon>
        <taxon>Bacilli</taxon>
        <taxon>Lactobacillales</taxon>
        <taxon>Enterococcaceae</taxon>
        <taxon>Enterococcus</taxon>
    </lineage>
</organism>
<comment type="caution">
    <text evidence="2">The sequence shown here is derived from an EMBL/GenBank/DDBJ whole genome shotgun (WGS) entry which is preliminary data.</text>
</comment>
<gene>
    <name evidence="2" type="ORF">JZO67_001304</name>
</gene>
<evidence type="ECO:0000313" key="3">
    <source>
        <dbReference type="Proteomes" id="UP000664357"/>
    </source>
</evidence>
<feature type="compositionally biased region" description="Low complexity" evidence="1">
    <location>
        <begin position="54"/>
        <end position="129"/>
    </location>
</feature>
<dbReference type="EMBL" id="JAFREL020000001">
    <property type="protein sequence ID" value="MEO1769353.1"/>
    <property type="molecule type" value="Genomic_DNA"/>
</dbReference>
<evidence type="ECO:0000313" key="2">
    <source>
        <dbReference type="EMBL" id="MEO1769353.1"/>
    </source>
</evidence>
<feature type="compositionally biased region" description="Low complexity" evidence="1">
    <location>
        <begin position="1"/>
        <end position="15"/>
    </location>
</feature>
<dbReference type="RefSeq" id="WP_347298797.1">
    <property type="nucleotide sequence ID" value="NZ_JAFREL020000001.1"/>
</dbReference>
<feature type="compositionally biased region" description="Polar residues" evidence="1">
    <location>
        <begin position="22"/>
        <end position="34"/>
    </location>
</feature>
<proteinExistence type="predicted"/>
<evidence type="ECO:0000256" key="1">
    <source>
        <dbReference type="SAM" id="MobiDB-lite"/>
    </source>
</evidence>
<dbReference type="Proteomes" id="UP000664357">
    <property type="component" value="Unassembled WGS sequence"/>
</dbReference>
<keyword evidence="3" id="KW-1185">Reference proteome</keyword>
<reference evidence="2 3" key="1">
    <citation type="submission" date="2024-02" db="EMBL/GenBank/DDBJ databases">
        <title>The Genome Sequence of Enterococcus sp. DIV0159.</title>
        <authorList>
            <person name="Earl A."/>
            <person name="Manson A."/>
            <person name="Gilmore M."/>
            <person name="Sanders J."/>
            <person name="Shea T."/>
            <person name="Howe W."/>
            <person name="Livny J."/>
            <person name="Cuomo C."/>
            <person name="Neafsey D."/>
            <person name="Birren B."/>
        </authorList>
    </citation>
    <scope>NUCLEOTIDE SEQUENCE [LARGE SCALE GENOMIC DNA]</scope>
    <source>
        <strain evidence="2 3">665A</strain>
    </source>
</reference>
<sequence length="164" mass="17051">MSESSQTSVETTQASIVEDTVEPTTPADNSQLQDSPDFPSEVVEAPAAPEQLVSQSSDESTTKPSSSSSAAENTTEPSSSFSSTESTTQPSSSSSSVTESTTRPSSSSSSTESTTQPSSSSSSATESTTNQVTVQAPQRVQPNLAVVALVLKRVRQNLIKKVEK</sequence>
<feature type="compositionally biased region" description="Polar residues" evidence="1">
    <location>
        <begin position="130"/>
        <end position="141"/>
    </location>
</feature>
<feature type="region of interest" description="Disordered" evidence="1">
    <location>
        <begin position="1"/>
        <end position="142"/>
    </location>
</feature>